<sequence length="211" mass="22440">MLYDTLYRHNQALSLAGLDHLPAALHALNAAVDDCQRAGKPVAGDAAILLLIRHLADIAERDTPSVNALRLRCEADRLAVAAAPALLDIAGKSVGGNYHAKRTFHYQARRALARLATAIGLDADDVRINTVMGADHEDGTTELRHADLAVRVVPRGFLPDSEVSISRCRDGQAVGRPYCAPIAELLDVAAFRRRLAGTPDEIGAVCLAAAA</sequence>
<dbReference type="PATRIC" id="fig|1114963.3.peg.4394"/>
<protein>
    <submittedName>
        <fullName evidence="1">Uncharacterized protein</fullName>
    </submittedName>
</protein>
<name>A0A0J7XI96_9SPHN</name>
<dbReference type="OrthoDB" id="6894039at2"/>
<comment type="caution">
    <text evidence="1">The sequence shown here is derived from an EMBL/GenBank/DDBJ whole genome shotgun (WGS) entry which is preliminary data.</text>
</comment>
<evidence type="ECO:0000313" key="2">
    <source>
        <dbReference type="Proteomes" id="UP000052268"/>
    </source>
</evidence>
<dbReference type="AlphaFoldDB" id="A0A0J7XI96"/>
<reference evidence="1 2" key="1">
    <citation type="journal article" date="2015" name="G3 (Bethesda)">
        <title>Insights into Ongoing Evolution of the Hexachlorocyclohexane Catabolic Pathway from Comparative Genomics of Ten Sphingomonadaceae Strains.</title>
        <authorList>
            <person name="Pearce S.L."/>
            <person name="Oakeshott J.G."/>
            <person name="Pandey G."/>
        </authorList>
    </citation>
    <scope>NUCLEOTIDE SEQUENCE [LARGE SCALE GENOMIC DNA]</scope>
    <source>
        <strain evidence="1 2">LL02</strain>
    </source>
</reference>
<dbReference type="EMBL" id="JACU01000012">
    <property type="protein sequence ID" value="KMS51369.1"/>
    <property type="molecule type" value="Genomic_DNA"/>
</dbReference>
<gene>
    <name evidence="1" type="ORF">V474_03830</name>
</gene>
<organism evidence="1 2">
    <name type="scientific">Novosphingobium barchaimii LL02</name>
    <dbReference type="NCBI Taxonomy" id="1114963"/>
    <lineage>
        <taxon>Bacteria</taxon>
        <taxon>Pseudomonadati</taxon>
        <taxon>Pseudomonadota</taxon>
        <taxon>Alphaproteobacteria</taxon>
        <taxon>Sphingomonadales</taxon>
        <taxon>Sphingomonadaceae</taxon>
        <taxon>Novosphingobium</taxon>
    </lineage>
</organism>
<proteinExistence type="predicted"/>
<accession>A0A0J7XI96</accession>
<dbReference type="RefSeq" id="WP_021243473.1">
    <property type="nucleotide sequence ID" value="NZ_KQ130458.1"/>
</dbReference>
<evidence type="ECO:0000313" key="1">
    <source>
        <dbReference type="EMBL" id="KMS51369.1"/>
    </source>
</evidence>
<dbReference type="Proteomes" id="UP000052268">
    <property type="component" value="Unassembled WGS sequence"/>
</dbReference>
<keyword evidence="2" id="KW-1185">Reference proteome</keyword>